<dbReference type="Gene3D" id="3.20.20.70">
    <property type="entry name" value="Aldolase class I"/>
    <property type="match status" value="1"/>
</dbReference>
<evidence type="ECO:0000256" key="1">
    <source>
        <dbReference type="ARBA" id="ARBA00000056"/>
    </source>
</evidence>
<comment type="pathway">
    <text evidence="3">Amino-sugar metabolism; N-acetylneuraminate degradation; D-fructose 6-phosphate from N-acetylneuraminate: step 3/5.</text>
</comment>
<dbReference type="SUPFAM" id="SSF51366">
    <property type="entry name" value="Ribulose-phoshate binding barrel"/>
    <property type="match status" value="1"/>
</dbReference>
<evidence type="ECO:0000256" key="7">
    <source>
        <dbReference type="ARBA" id="ARBA00023277"/>
    </source>
</evidence>
<organism evidence="8 9">
    <name type="scientific">Yinghuangia aomiensis</name>
    <dbReference type="NCBI Taxonomy" id="676205"/>
    <lineage>
        <taxon>Bacteria</taxon>
        <taxon>Bacillati</taxon>
        <taxon>Actinomycetota</taxon>
        <taxon>Actinomycetes</taxon>
        <taxon>Kitasatosporales</taxon>
        <taxon>Streptomycetaceae</taxon>
        <taxon>Yinghuangia</taxon>
    </lineage>
</organism>
<comment type="similarity">
    <text evidence="4">Belongs to the NanE family.</text>
</comment>
<name>A0ABP9H6M4_9ACTN</name>
<dbReference type="Proteomes" id="UP001500466">
    <property type="component" value="Unassembled WGS sequence"/>
</dbReference>
<sequence length="245" mass="24940">MHPLLERLRGGLIVSVQVHRPDDPLRNPDAMARMAGAAVAGGAAAIRCGGIGGPDDVRAISAAVDVPVIGLWKDGREGVYITPTARHVHEVADAGAHIIAIDGTRRPRPDGRSLADSIAAAHDRGLVAMADVGTRGDALAAVAAGADVVATTLSGYTPDSPRSDGGPDLDLVRLLASELPVPVVAEGRYHRPDHAAAAIAAGAYAVVVGTAITSPGWLTGQFRNALPALPAAALVRDADRTEADA</sequence>
<evidence type="ECO:0000256" key="5">
    <source>
        <dbReference type="ARBA" id="ARBA00013180"/>
    </source>
</evidence>
<comment type="catalytic activity">
    <reaction evidence="1">
        <text>an N-acyl-D-glucosamine 6-phosphate = an N-acyl-D-mannosamine 6-phosphate</text>
        <dbReference type="Rhea" id="RHEA:23932"/>
        <dbReference type="ChEBI" id="CHEBI:57599"/>
        <dbReference type="ChEBI" id="CHEBI:57666"/>
        <dbReference type="EC" id="5.1.3.9"/>
    </reaction>
</comment>
<dbReference type="InterPro" id="IPR013785">
    <property type="entry name" value="Aldolase_TIM"/>
</dbReference>
<dbReference type="RefSeq" id="WP_345675712.1">
    <property type="nucleotide sequence ID" value="NZ_BAABHS010000008.1"/>
</dbReference>
<reference evidence="9" key="1">
    <citation type="journal article" date="2019" name="Int. J. Syst. Evol. Microbiol.">
        <title>The Global Catalogue of Microorganisms (GCM) 10K type strain sequencing project: providing services to taxonomists for standard genome sequencing and annotation.</title>
        <authorList>
            <consortium name="The Broad Institute Genomics Platform"/>
            <consortium name="The Broad Institute Genome Sequencing Center for Infectious Disease"/>
            <person name="Wu L."/>
            <person name="Ma J."/>
        </authorList>
    </citation>
    <scope>NUCLEOTIDE SEQUENCE [LARGE SCALE GENOMIC DNA]</scope>
    <source>
        <strain evidence="9">JCM 17986</strain>
    </source>
</reference>
<dbReference type="PANTHER" id="PTHR36204">
    <property type="entry name" value="N-ACETYLMANNOSAMINE-6-PHOSPHATE 2-EPIMERASE-RELATED"/>
    <property type="match status" value="1"/>
</dbReference>
<protein>
    <recommendedName>
        <fullName evidence="5">N-acylglucosamine-6-phosphate 2-epimerase</fullName>
        <ecNumber evidence="5">5.1.3.9</ecNumber>
    </recommendedName>
</protein>
<comment type="caution">
    <text evidence="8">The sequence shown here is derived from an EMBL/GenBank/DDBJ whole genome shotgun (WGS) entry which is preliminary data.</text>
</comment>
<proteinExistence type="inferred from homology"/>
<dbReference type="EC" id="5.1.3.9" evidence="5"/>
<dbReference type="Pfam" id="PF04131">
    <property type="entry name" value="NanE"/>
    <property type="match status" value="1"/>
</dbReference>
<keyword evidence="7" id="KW-0119">Carbohydrate metabolism</keyword>
<comment type="function">
    <text evidence="2">Converts N-acetylmannosamine-6-phosphate (ManNAc-6-P) to N-acetylglucosamine-6-phosphate (GlcNAc-6-P).</text>
</comment>
<evidence type="ECO:0000256" key="4">
    <source>
        <dbReference type="ARBA" id="ARBA00007439"/>
    </source>
</evidence>
<keyword evidence="6" id="KW-0413">Isomerase</keyword>
<evidence type="ECO:0000313" key="8">
    <source>
        <dbReference type="EMBL" id="GAA4962317.1"/>
    </source>
</evidence>
<dbReference type="InterPro" id="IPR011060">
    <property type="entry name" value="RibuloseP-bd_barrel"/>
</dbReference>
<dbReference type="NCBIfam" id="NF002231">
    <property type="entry name" value="PRK01130.1"/>
    <property type="match status" value="1"/>
</dbReference>
<keyword evidence="9" id="KW-1185">Reference proteome</keyword>
<dbReference type="PANTHER" id="PTHR36204:SF1">
    <property type="entry name" value="N-ACETYLMANNOSAMINE-6-PHOSPHATE 2-EPIMERASE-RELATED"/>
    <property type="match status" value="1"/>
</dbReference>
<gene>
    <name evidence="8" type="ORF">GCM10023205_27560</name>
</gene>
<evidence type="ECO:0000313" key="9">
    <source>
        <dbReference type="Proteomes" id="UP001500466"/>
    </source>
</evidence>
<evidence type="ECO:0000256" key="3">
    <source>
        <dbReference type="ARBA" id="ARBA00005081"/>
    </source>
</evidence>
<evidence type="ECO:0000256" key="2">
    <source>
        <dbReference type="ARBA" id="ARBA00002147"/>
    </source>
</evidence>
<dbReference type="EMBL" id="BAABHS010000008">
    <property type="protein sequence ID" value="GAA4962317.1"/>
    <property type="molecule type" value="Genomic_DNA"/>
</dbReference>
<accession>A0ABP9H6M4</accession>
<dbReference type="InterPro" id="IPR007260">
    <property type="entry name" value="NanE"/>
</dbReference>
<evidence type="ECO:0000256" key="6">
    <source>
        <dbReference type="ARBA" id="ARBA00023235"/>
    </source>
</evidence>